<gene>
    <name evidence="2" type="ORF">SAMN05421730_1002183</name>
</gene>
<proteinExistence type="predicted"/>
<dbReference type="RefSeq" id="WP_091230396.1">
    <property type="nucleotide sequence ID" value="NZ_FMKA01000002.1"/>
</dbReference>
<dbReference type="AlphaFoldDB" id="A0A1D3TQF1"/>
<evidence type="ECO:0000256" key="1">
    <source>
        <dbReference type="SAM" id="Phobius"/>
    </source>
</evidence>
<evidence type="ECO:0000313" key="2">
    <source>
        <dbReference type="EMBL" id="SCP95764.1"/>
    </source>
</evidence>
<feature type="transmembrane region" description="Helical" evidence="1">
    <location>
        <begin position="16"/>
        <end position="32"/>
    </location>
</feature>
<sequence>MSEMVRQAYNMFQGDSTYLVLFYIALLYAFIADRKLRELLVYPSLTVMVIAFMPVTAKIIAEYIIGAEVYWRVFWLLPIIIVIAYAATHMIMSRKKASSRSITFLVLLLLIALSGKFILTGENFEMPENYFKIPNEAIFIAEMIKEDKGTDIESAAPKLAVPYELACTIRQYDASIPLLFGRRPHDSRSEGSVEVYETINSANPDIEKIAEIARRNRCGYIVLAVSQQPLSSPEDSGYIEVGRTGKYILYKDGTLF</sequence>
<dbReference type="EMBL" id="FMKA01000002">
    <property type="protein sequence ID" value="SCP95764.1"/>
    <property type="molecule type" value="Genomic_DNA"/>
</dbReference>
<dbReference type="STRING" id="1619234.SAMN05421730_1002183"/>
<keyword evidence="1" id="KW-0812">Transmembrane</keyword>
<keyword evidence="1" id="KW-1133">Transmembrane helix</keyword>
<keyword evidence="1" id="KW-0472">Membrane</keyword>
<evidence type="ECO:0000313" key="3">
    <source>
        <dbReference type="Proteomes" id="UP000199315"/>
    </source>
</evidence>
<dbReference type="Proteomes" id="UP000199315">
    <property type="component" value="Unassembled WGS sequence"/>
</dbReference>
<reference evidence="2 3" key="1">
    <citation type="submission" date="2016-09" db="EMBL/GenBank/DDBJ databases">
        <authorList>
            <person name="Capua I."/>
            <person name="De Benedictis P."/>
            <person name="Joannis T."/>
            <person name="Lombin L.H."/>
            <person name="Cattoli G."/>
        </authorList>
    </citation>
    <scope>NUCLEOTIDE SEQUENCE [LARGE SCALE GENOMIC DNA]</scope>
    <source>
        <strain evidence="2 3">GluBS11</strain>
    </source>
</reference>
<dbReference type="OrthoDB" id="1829094at2"/>
<protein>
    <submittedName>
        <fullName evidence="2">Uncharacterized protein</fullName>
    </submittedName>
</protein>
<organism evidence="2 3">
    <name type="scientific">Anaerobium acetethylicum</name>
    <dbReference type="NCBI Taxonomy" id="1619234"/>
    <lineage>
        <taxon>Bacteria</taxon>
        <taxon>Bacillati</taxon>
        <taxon>Bacillota</taxon>
        <taxon>Clostridia</taxon>
        <taxon>Lachnospirales</taxon>
        <taxon>Lachnospiraceae</taxon>
        <taxon>Anaerobium</taxon>
    </lineage>
</organism>
<feature type="transmembrane region" description="Helical" evidence="1">
    <location>
        <begin position="69"/>
        <end position="88"/>
    </location>
</feature>
<accession>A0A1D3TQF1</accession>
<feature type="transmembrane region" description="Helical" evidence="1">
    <location>
        <begin position="100"/>
        <end position="119"/>
    </location>
</feature>
<keyword evidence="3" id="KW-1185">Reference proteome</keyword>
<name>A0A1D3TQF1_9FIRM</name>
<feature type="transmembrane region" description="Helical" evidence="1">
    <location>
        <begin position="39"/>
        <end position="57"/>
    </location>
</feature>